<dbReference type="Pfam" id="PF10983">
    <property type="entry name" value="DUF2793"/>
    <property type="match status" value="1"/>
</dbReference>
<sequence>MADSTTNLKMPFILPSQAQKHVTHNEALLALDALVHLTIAEERAAPPESPADGRCYAIATGATGAWADQAGKIAAWQDGVWNYLHPKTGWRAWFTEEDRLKVYADAGWQEIPLPDRADFTELGINATADESNRLAVSSPASLFNHAGQGHQIKVNKAASGDTASLLFQTNWSGRAEMGLAGDDAFSIKLSDGSIWKTALHISPAGHVTRPQQPAARLFRSGFSFTPTDGQQSGFTDFAVDQGGVTLGASTAGGGNRVVVPVDGLYLVSLQVRAASSFGYTTTLLVNGTQPILTLVGTSGGSQSQSSTGIFALSAGDFLTLGHAGSATFEAGAGKTELSILLI</sequence>
<gene>
    <name evidence="1" type="ORF">M0654_19445</name>
</gene>
<name>A0ABT0IW91_9HYPH</name>
<comment type="caution">
    <text evidence="1">The sequence shown here is derived from an EMBL/GenBank/DDBJ whole genome shotgun (WGS) entry which is preliminary data.</text>
</comment>
<dbReference type="InterPro" id="IPR008983">
    <property type="entry name" value="Tumour_necrosis_fac-like_dom"/>
</dbReference>
<dbReference type="InterPro" id="IPR021251">
    <property type="entry name" value="DUF2793"/>
</dbReference>
<accession>A0ABT0IW91</accession>
<proteinExistence type="predicted"/>
<evidence type="ECO:0000313" key="1">
    <source>
        <dbReference type="EMBL" id="MCK8782158.1"/>
    </source>
</evidence>
<dbReference type="Proteomes" id="UP001202827">
    <property type="component" value="Unassembled WGS sequence"/>
</dbReference>
<evidence type="ECO:0000313" key="2">
    <source>
        <dbReference type="Proteomes" id="UP001202827"/>
    </source>
</evidence>
<dbReference type="Gene3D" id="2.60.120.40">
    <property type="match status" value="1"/>
</dbReference>
<reference evidence="1 2" key="1">
    <citation type="submission" date="2022-04" db="EMBL/GenBank/DDBJ databases">
        <title>Rhizobium coralii sp. nov., isolated from coral Turbinaria peltata.</title>
        <authorList>
            <person name="Sun H."/>
        </authorList>
    </citation>
    <scope>NUCLEOTIDE SEQUENCE [LARGE SCALE GENOMIC DNA]</scope>
    <source>
        <strain evidence="1 2">NTR19</strain>
    </source>
</reference>
<organism evidence="1 2">
    <name type="scientific">Neorhizobium turbinariae</name>
    <dbReference type="NCBI Taxonomy" id="2937795"/>
    <lineage>
        <taxon>Bacteria</taxon>
        <taxon>Pseudomonadati</taxon>
        <taxon>Pseudomonadota</taxon>
        <taxon>Alphaproteobacteria</taxon>
        <taxon>Hyphomicrobiales</taxon>
        <taxon>Rhizobiaceae</taxon>
        <taxon>Rhizobium/Agrobacterium group</taxon>
        <taxon>Neorhizobium</taxon>
    </lineage>
</organism>
<keyword evidence="2" id="KW-1185">Reference proteome</keyword>
<protein>
    <submittedName>
        <fullName evidence="1">DUF2793 domain-containing protein</fullName>
    </submittedName>
</protein>
<dbReference type="EMBL" id="JALPRY010000024">
    <property type="protein sequence ID" value="MCK8782158.1"/>
    <property type="molecule type" value="Genomic_DNA"/>
</dbReference>
<dbReference type="RefSeq" id="WP_248684491.1">
    <property type="nucleotide sequence ID" value="NZ_JALPRY010000024.1"/>
</dbReference>